<dbReference type="Pfam" id="PF13843">
    <property type="entry name" value="DDE_Tnp_1_7"/>
    <property type="match status" value="1"/>
</dbReference>
<feature type="region of interest" description="Disordered" evidence="1">
    <location>
        <begin position="1"/>
        <end position="20"/>
    </location>
</feature>
<dbReference type="OrthoDB" id="6159618at2759"/>
<organism evidence="4 5">
    <name type="scientific">Mytilus edulis</name>
    <name type="common">Blue mussel</name>
    <dbReference type="NCBI Taxonomy" id="6550"/>
    <lineage>
        <taxon>Eukaryota</taxon>
        <taxon>Metazoa</taxon>
        <taxon>Spiralia</taxon>
        <taxon>Lophotrochozoa</taxon>
        <taxon>Mollusca</taxon>
        <taxon>Bivalvia</taxon>
        <taxon>Autobranchia</taxon>
        <taxon>Pteriomorphia</taxon>
        <taxon>Mytilida</taxon>
        <taxon>Mytiloidea</taxon>
        <taxon>Mytilidae</taxon>
        <taxon>Mytilinae</taxon>
        <taxon>Mytilus</taxon>
    </lineage>
</organism>
<proteinExistence type="predicted"/>
<dbReference type="InterPro" id="IPR008979">
    <property type="entry name" value="Galactose-bd-like_sf"/>
</dbReference>
<name>A0A8S3THU5_MYTED</name>
<comment type="caution">
    <text evidence="4">The sequence shown here is derived from an EMBL/GenBank/DDBJ whole genome shotgun (WGS) entry which is preliminary data.</text>
</comment>
<evidence type="ECO:0000256" key="2">
    <source>
        <dbReference type="SAM" id="Phobius"/>
    </source>
</evidence>
<keyword evidence="5" id="KW-1185">Reference proteome</keyword>
<evidence type="ECO:0000256" key="1">
    <source>
        <dbReference type="SAM" id="MobiDB-lite"/>
    </source>
</evidence>
<evidence type="ECO:0000313" key="5">
    <source>
        <dbReference type="Proteomes" id="UP000683360"/>
    </source>
</evidence>
<feature type="transmembrane region" description="Helical" evidence="2">
    <location>
        <begin position="118"/>
        <end position="134"/>
    </location>
</feature>
<protein>
    <recommendedName>
        <fullName evidence="3">PiggyBac transposable element-derived protein domain-containing protein</fullName>
    </recommendedName>
</protein>
<dbReference type="AlphaFoldDB" id="A0A8S3THU5"/>
<gene>
    <name evidence="4" type="ORF">MEDL_45936</name>
</gene>
<dbReference type="SUPFAM" id="SSF49785">
    <property type="entry name" value="Galactose-binding domain-like"/>
    <property type="match status" value="1"/>
</dbReference>
<dbReference type="PANTHER" id="PTHR46599">
    <property type="entry name" value="PIGGYBAC TRANSPOSABLE ELEMENT-DERIVED PROTEIN 4"/>
    <property type="match status" value="1"/>
</dbReference>
<dbReference type="EMBL" id="CAJPWZ010002203">
    <property type="protein sequence ID" value="CAG2233279.1"/>
    <property type="molecule type" value="Genomic_DNA"/>
</dbReference>
<evidence type="ECO:0000259" key="3">
    <source>
        <dbReference type="Pfam" id="PF13843"/>
    </source>
</evidence>
<keyword evidence="2" id="KW-0812">Transmembrane</keyword>
<feature type="compositionally biased region" description="Polar residues" evidence="1">
    <location>
        <begin position="8"/>
        <end position="17"/>
    </location>
</feature>
<evidence type="ECO:0000313" key="4">
    <source>
        <dbReference type="EMBL" id="CAG2233279.1"/>
    </source>
</evidence>
<reference evidence="4" key="1">
    <citation type="submission" date="2021-03" db="EMBL/GenBank/DDBJ databases">
        <authorList>
            <person name="Bekaert M."/>
        </authorList>
    </citation>
    <scope>NUCLEOTIDE SEQUENCE</scope>
</reference>
<dbReference type="Gene3D" id="2.60.120.260">
    <property type="entry name" value="Galactose-binding domain-like"/>
    <property type="match status" value="1"/>
</dbReference>
<accession>A0A8S3THU5</accession>
<sequence>MISKHAQETNLNATRKQQLAGRNDTNWTETDFAEMSAYLGILILIGIIQVPDYKLLWSTNKFLANGGVKEVMPVKRYEKLTQYLHVNEPEADSTDKLARIRPLLDSVLERCRVANKRLLFLIIHVMMMLFLVSAERLSNFVIEVFRPCRNKTSWFDDSIVAVCHHQQEKVTHLDATCPGQTVGKFVRIRLNDRNVLSLCEVEVHGTFVENVYSATFRHICGFEGHSYGGRDEALGTVTFSAPICVLTRTAVTQQTSIRRPPIVL</sequence>
<keyword evidence="2" id="KW-1133">Transmembrane helix</keyword>
<feature type="domain" description="PiggyBac transposable element-derived protein" evidence="3">
    <location>
        <begin position="6"/>
        <end position="112"/>
    </location>
</feature>
<keyword evidence="2" id="KW-0472">Membrane</keyword>
<dbReference type="PANTHER" id="PTHR46599:SF2">
    <property type="entry name" value="PIGGYBAC TRANSPOSABLE ELEMENT-DERIVED PROTEIN 4-LIKE"/>
    <property type="match status" value="1"/>
</dbReference>
<dbReference type="InterPro" id="IPR029526">
    <property type="entry name" value="PGBD"/>
</dbReference>
<dbReference type="Proteomes" id="UP000683360">
    <property type="component" value="Unassembled WGS sequence"/>
</dbReference>